<reference evidence="11 12" key="3">
    <citation type="submission" date="2018-08" db="EMBL/GenBank/DDBJ databases">
        <title>A genome reference for cultivated species of the human gut microbiota.</title>
        <authorList>
            <person name="Zou Y."/>
            <person name="Xue W."/>
            <person name="Luo G."/>
        </authorList>
    </citation>
    <scope>NUCLEOTIDE SEQUENCE [LARGE SCALE GENOMIC DNA]</scope>
    <source>
        <strain evidence="7 13">AM23-23AC</strain>
        <strain evidence="6 14">AM27-11</strain>
        <strain evidence="5 11">AM32-8LB</strain>
        <strain evidence="4 12">AM42-1AC</strain>
    </source>
</reference>
<keyword evidence="8" id="KW-1185">Reference proteome</keyword>
<reference evidence="8" key="1">
    <citation type="submission" date="2015-05" db="EMBL/GenBank/DDBJ databases">
        <authorList>
            <consortium name="Pathogen Informatics"/>
        </authorList>
    </citation>
    <scope>NUCLEOTIDE SEQUENCE [LARGE SCALE GENOMIC DNA]</scope>
    <source>
        <strain evidence="3 9">2789STDY5608835</strain>
        <strain evidence="2 10">2789STDY5608887</strain>
        <strain evidence="8">L1-83</strain>
    </source>
</reference>
<evidence type="ECO:0000313" key="3">
    <source>
        <dbReference type="EMBL" id="CUN98023.1"/>
    </source>
</evidence>
<dbReference type="Proteomes" id="UP000049828">
    <property type="component" value="Unassembled WGS sequence"/>
</dbReference>
<dbReference type="STRING" id="360807.ERS852392_01845"/>
<dbReference type="AlphaFoldDB" id="A0A0M6WDN4"/>
<dbReference type="SUPFAM" id="SSF160148">
    <property type="entry name" value="CPE0013-like"/>
    <property type="match status" value="1"/>
</dbReference>
<evidence type="ECO:0000313" key="10">
    <source>
        <dbReference type="Proteomes" id="UP000095453"/>
    </source>
</evidence>
<evidence type="ECO:0000313" key="8">
    <source>
        <dbReference type="Proteomes" id="UP000049828"/>
    </source>
</evidence>
<dbReference type="EMBL" id="CYYR01000011">
    <property type="protein sequence ID" value="CUN98023.1"/>
    <property type="molecule type" value="Genomic_DNA"/>
</dbReference>
<evidence type="ECO:0000313" key="9">
    <source>
        <dbReference type="Proteomes" id="UP000095395"/>
    </source>
</evidence>
<evidence type="ECO:0000313" key="2">
    <source>
        <dbReference type="EMBL" id="CUN05999.1"/>
    </source>
</evidence>
<evidence type="ECO:0000313" key="6">
    <source>
        <dbReference type="EMBL" id="RHE98385.1"/>
    </source>
</evidence>
<dbReference type="Proteomes" id="UP000286271">
    <property type="component" value="Unassembled WGS sequence"/>
</dbReference>
<organism evidence="1 8">
    <name type="scientific">Roseburia inulinivorans</name>
    <dbReference type="NCBI Taxonomy" id="360807"/>
    <lineage>
        <taxon>Bacteria</taxon>
        <taxon>Bacillati</taxon>
        <taxon>Bacillota</taxon>
        <taxon>Clostridia</taxon>
        <taxon>Lachnospirales</taxon>
        <taxon>Lachnospiraceae</taxon>
        <taxon>Roseburia</taxon>
    </lineage>
</organism>
<dbReference type="EMBL" id="QSKW01000009">
    <property type="protein sequence ID" value="RHE98385.1"/>
    <property type="molecule type" value="Genomic_DNA"/>
</dbReference>
<evidence type="ECO:0000313" key="13">
    <source>
        <dbReference type="Proteomes" id="UP000283701"/>
    </source>
</evidence>
<dbReference type="EMBL" id="QSFX01000004">
    <property type="protein sequence ID" value="RHA90744.1"/>
    <property type="molecule type" value="Genomic_DNA"/>
</dbReference>
<dbReference type="Proteomes" id="UP000095453">
    <property type="component" value="Unassembled WGS sequence"/>
</dbReference>
<dbReference type="InterPro" id="IPR012460">
    <property type="entry name" value="DUF1667"/>
</dbReference>
<dbReference type="PANTHER" id="PTHR39450">
    <property type="entry name" value="MOLYBDOPTERIN OXIDOREDUCTASE, 4FE-4S CLUSTER-BINDING SUBUNIT"/>
    <property type="match status" value="1"/>
</dbReference>
<dbReference type="EMBL" id="CYXX01000011">
    <property type="protein sequence ID" value="CUN05999.1"/>
    <property type="molecule type" value="Genomic_DNA"/>
</dbReference>
<evidence type="ECO:0000313" key="14">
    <source>
        <dbReference type="Proteomes" id="UP000286271"/>
    </source>
</evidence>
<sequence length="121" mass="13195">MLKKYTCIICPNGCEIEAEVLDGEIKSVSGFTCKRGEEYVRQEILAPKRTIASSVAVKNGELPVTSVRITKAVPKELIPEVMKEIKKQAVTAPVEAGTVLISNICGTDSDVICTKTVREKR</sequence>
<dbReference type="EMBL" id="QRHP01000009">
    <property type="protein sequence ID" value="RHF83960.1"/>
    <property type="molecule type" value="Genomic_DNA"/>
</dbReference>
<evidence type="ECO:0000313" key="4">
    <source>
        <dbReference type="EMBL" id="RHA90744.1"/>
    </source>
</evidence>
<dbReference type="Proteomes" id="UP000266391">
    <property type="component" value="Unassembled WGS sequence"/>
</dbReference>
<dbReference type="EMBL" id="CVRS01000037">
    <property type="protein sequence ID" value="CRL34272.1"/>
    <property type="molecule type" value="Genomic_DNA"/>
</dbReference>
<protein>
    <submittedName>
        <fullName evidence="4">DUF1667 domain-containing protein</fullName>
    </submittedName>
    <submittedName>
        <fullName evidence="1">Uncharacterized protein with conserved CXXC pairs</fullName>
    </submittedName>
</protein>
<gene>
    <name evidence="7" type="ORF">DW654_09475</name>
    <name evidence="6" type="ORF">DW707_07600</name>
    <name evidence="5" type="ORF">DW813_04365</name>
    <name evidence="4" type="ORF">DW914_04095</name>
    <name evidence="3" type="ORF">ERS852392_01845</name>
    <name evidence="2" type="ORF">ERS852444_01695</name>
    <name evidence="1" type="ORF">RIL183_14351</name>
</gene>
<accession>A0A0M6WDN4</accession>
<evidence type="ECO:0000313" key="12">
    <source>
        <dbReference type="Proteomes" id="UP000283492"/>
    </source>
</evidence>
<evidence type="ECO:0000313" key="5">
    <source>
        <dbReference type="EMBL" id="RHD05058.1"/>
    </source>
</evidence>
<dbReference type="PANTHER" id="PTHR39450:SF1">
    <property type="entry name" value="DUF1667 DOMAIN-CONTAINING PROTEIN"/>
    <property type="match status" value="1"/>
</dbReference>
<evidence type="ECO:0000313" key="7">
    <source>
        <dbReference type="EMBL" id="RHF83960.1"/>
    </source>
</evidence>
<dbReference type="Proteomes" id="UP000283492">
    <property type="component" value="Unassembled WGS sequence"/>
</dbReference>
<evidence type="ECO:0000313" key="11">
    <source>
        <dbReference type="Proteomes" id="UP000266391"/>
    </source>
</evidence>
<dbReference type="Pfam" id="PF07892">
    <property type="entry name" value="DUF1667"/>
    <property type="match status" value="1"/>
</dbReference>
<reference evidence="1" key="2">
    <citation type="submission" date="2015-05" db="EMBL/GenBank/DDBJ databases">
        <authorList>
            <person name="Wang D.B."/>
            <person name="Wang M."/>
        </authorList>
    </citation>
    <scope>NUCLEOTIDE SEQUENCE [LARGE SCALE GENOMIC DNA]</scope>
    <source>
        <strain evidence="1">L1-83</strain>
    </source>
</reference>
<dbReference type="RefSeq" id="WP_055039244.1">
    <property type="nucleotide sequence ID" value="NZ_CABJFX010000004.1"/>
</dbReference>
<evidence type="ECO:0000313" key="1">
    <source>
        <dbReference type="EMBL" id="CRL34272.1"/>
    </source>
</evidence>
<dbReference type="OrthoDB" id="9811531at2"/>
<dbReference type="InterPro" id="IPR036593">
    <property type="entry name" value="CPE0013-like_sf"/>
</dbReference>
<dbReference type="Proteomes" id="UP000283701">
    <property type="component" value="Unassembled WGS sequence"/>
</dbReference>
<proteinExistence type="predicted"/>
<dbReference type="EMBL" id="QSIQ01000004">
    <property type="protein sequence ID" value="RHD05058.1"/>
    <property type="molecule type" value="Genomic_DNA"/>
</dbReference>
<dbReference type="Proteomes" id="UP000095395">
    <property type="component" value="Unassembled WGS sequence"/>
</dbReference>
<dbReference type="Gene3D" id="3.10.530.10">
    <property type="entry name" value="CPE0013-like"/>
    <property type="match status" value="1"/>
</dbReference>
<name>A0A0M6WDN4_9FIRM</name>